<evidence type="ECO:0000256" key="11">
    <source>
        <dbReference type="RuleBase" id="RU004450"/>
    </source>
</evidence>
<keyword evidence="4" id="KW-0138">CF(0)</keyword>
<evidence type="ECO:0000256" key="4">
    <source>
        <dbReference type="ARBA" id="ARBA00022547"/>
    </source>
</evidence>
<sequence length="237" mass="26566">MVSNIFSSFDPAIFSLYPAFNTTLFWASSVIYTMVMATSFWMAHSRLSFLTKSPTVFMHDQVSRTLGSNINGFSPALSTLFLMILMINLAGLIPYMFSLSSHLIFTLSFALPLWLMLILSSLLFAPYTFFASLLPSGAPDWLNPFLVLIETTSNIVRPITLSFRLAANMTAGHIVLTLIGVYGSASMFSSIFSFIFLLSLQSFYILFELAICLIQAFIFCLLLSLYSEDHPHTKEFL</sequence>
<comment type="subcellular location">
    <subcellularLocation>
        <location evidence="1">Membrane</location>
        <topology evidence="1">Multi-pass membrane protein</topology>
    </subcellularLocation>
    <subcellularLocation>
        <location evidence="11">Mitochondrion inner membrane</location>
        <topology evidence="11">Multi-pass membrane protein</topology>
    </subcellularLocation>
</comment>
<evidence type="ECO:0000256" key="12">
    <source>
        <dbReference type="SAM" id="Phobius"/>
    </source>
</evidence>
<dbReference type="CDD" id="cd00310">
    <property type="entry name" value="ATP-synt_Fo_a_6"/>
    <property type="match status" value="1"/>
</dbReference>
<dbReference type="GO" id="GO:0046933">
    <property type="term" value="F:proton-transporting ATP synthase activity, rotational mechanism"/>
    <property type="evidence" value="ECO:0007669"/>
    <property type="project" value="TreeGrafter"/>
</dbReference>
<evidence type="ECO:0000256" key="3">
    <source>
        <dbReference type="ARBA" id="ARBA00022448"/>
    </source>
</evidence>
<dbReference type="EMBL" id="MK192098">
    <property type="protein sequence ID" value="QIT03438.1"/>
    <property type="molecule type" value="Genomic_DNA"/>
</dbReference>
<dbReference type="PRINTS" id="PR00123">
    <property type="entry name" value="ATPASEA"/>
</dbReference>
<evidence type="ECO:0000256" key="6">
    <source>
        <dbReference type="ARBA" id="ARBA00022781"/>
    </source>
</evidence>
<evidence type="ECO:0000256" key="1">
    <source>
        <dbReference type="ARBA" id="ARBA00004141"/>
    </source>
</evidence>
<evidence type="ECO:0000256" key="9">
    <source>
        <dbReference type="ARBA" id="ARBA00023136"/>
    </source>
</evidence>
<dbReference type="InterPro" id="IPR000568">
    <property type="entry name" value="ATP_synth_F0_asu"/>
</dbReference>
<evidence type="ECO:0000256" key="8">
    <source>
        <dbReference type="ARBA" id="ARBA00023065"/>
    </source>
</evidence>
<evidence type="ECO:0000256" key="5">
    <source>
        <dbReference type="ARBA" id="ARBA00022692"/>
    </source>
</evidence>
<keyword evidence="8" id="KW-0406">Ion transport</keyword>
<keyword evidence="9 12" id="KW-0472">Membrane</keyword>
<feature type="transmembrane region" description="Helical" evidence="12">
    <location>
        <begin position="174"/>
        <end position="197"/>
    </location>
</feature>
<evidence type="ECO:0000256" key="2">
    <source>
        <dbReference type="ARBA" id="ARBA00006810"/>
    </source>
</evidence>
<keyword evidence="3" id="KW-0813">Transport</keyword>
<gene>
    <name evidence="13" type="primary">Atp6</name>
</gene>
<dbReference type="NCBIfam" id="TIGR01131">
    <property type="entry name" value="ATP_synt_6_or_A"/>
    <property type="match status" value="1"/>
</dbReference>
<dbReference type="InterPro" id="IPR045083">
    <property type="entry name" value="ATP_synth_F0_asu_bact/mt"/>
</dbReference>
<keyword evidence="13" id="KW-0496">Mitochondrion</keyword>
<name>A0A6H0EM20_9ANNE</name>
<dbReference type="PANTHER" id="PTHR11410">
    <property type="entry name" value="ATP SYNTHASE SUBUNIT A"/>
    <property type="match status" value="1"/>
</dbReference>
<evidence type="ECO:0000313" key="13">
    <source>
        <dbReference type="EMBL" id="QIT03438.1"/>
    </source>
</evidence>
<dbReference type="InterPro" id="IPR035908">
    <property type="entry name" value="F0_ATP_A_sf"/>
</dbReference>
<keyword evidence="6" id="KW-0375">Hydrogen ion transport</keyword>
<proteinExistence type="inferred from homology"/>
<feature type="transmembrane region" description="Helical" evidence="12">
    <location>
        <begin position="24"/>
        <end position="43"/>
    </location>
</feature>
<dbReference type="Pfam" id="PF00119">
    <property type="entry name" value="ATP-synt_A"/>
    <property type="match status" value="1"/>
</dbReference>
<dbReference type="AlphaFoldDB" id="A0A6H0EM20"/>
<dbReference type="PROSITE" id="PS00449">
    <property type="entry name" value="ATPASE_A"/>
    <property type="match status" value="1"/>
</dbReference>
<dbReference type="PANTHER" id="PTHR11410:SF0">
    <property type="entry name" value="ATP SYNTHASE SUBUNIT A"/>
    <property type="match status" value="1"/>
</dbReference>
<geneLocation type="mitochondrion" evidence="13"/>
<evidence type="ECO:0000256" key="7">
    <source>
        <dbReference type="ARBA" id="ARBA00022989"/>
    </source>
</evidence>
<dbReference type="GO" id="GO:0005743">
    <property type="term" value="C:mitochondrial inner membrane"/>
    <property type="evidence" value="ECO:0007669"/>
    <property type="project" value="UniProtKB-SubCell"/>
</dbReference>
<feature type="transmembrane region" description="Helical" evidence="12">
    <location>
        <begin position="203"/>
        <end position="226"/>
    </location>
</feature>
<dbReference type="GO" id="GO:0045259">
    <property type="term" value="C:proton-transporting ATP synthase complex"/>
    <property type="evidence" value="ECO:0007669"/>
    <property type="project" value="UniProtKB-KW"/>
</dbReference>
<accession>A0A6H0EM20</accession>
<comment type="similarity">
    <text evidence="2">Belongs to the ATPase A chain family.</text>
</comment>
<dbReference type="InterPro" id="IPR023011">
    <property type="entry name" value="ATP_synth_F0_asu_AS"/>
</dbReference>
<keyword evidence="7 12" id="KW-1133">Transmembrane helix</keyword>
<keyword evidence="10" id="KW-0066">ATP synthesis</keyword>
<reference evidence="13" key="1">
    <citation type="journal article" date="2019" name="Mitochondrial DNA Part B Resour">
        <title>The complete mitochondrial genome of Paralvinella hessleri: an endemic species of deep-sea hydrothermal vent.</title>
        <authorList>
            <person name="Wang H."/>
            <person name="Zhang H."/>
            <person name="Wang M."/>
            <person name="Chen H."/>
            <person name="Lian C."/>
            <person name="Li C."/>
        </authorList>
    </citation>
    <scope>NUCLEOTIDE SEQUENCE</scope>
    <source>
        <tissue evidence="13">Whole body</tissue>
    </source>
</reference>
<dbReference type="SUPFAM" id="SSF81336">
    <property type="entry name" value="F1F0 ATP synthase subunit A"/>
    <property type="match status" value="1"/>
</dbReference>
<feature type="transmembrane region" description="Helical" evidence="12">
    <location>
        <begin position="76"/>
        <end position="97"/>
    </location>
</feature>
<feature type="transmembrane region" description="Helical" evidence="12">
    <location>
        <begin position="103"/>
        <end position="125"/>
    </location>
</feature>
<organism evidence="13">
    <name type="scientific">Paralvinella hessleri</name>
    <dbReference type="NCBI Taxonomy" id="36111"/>
    <lineage>
        <taxon>Eukaryota</taxon>
        <taxon>Metazoa</taxon>
        <taxon>Spiralia</taxon>
        <taxon>Lophotrochozoa</taxon>
        <taxon>Annelida</taxon>
        <taxon>Polychaeta</taxon>
        <taxon>Sedentaria</taxon>
        <taxon>Canalipalpata</taxon>
        <taxon>Terebellida</taxon>
        <taxon>Terebelliformia</taxon>
        <taxon>Alvinellidae</taxon>
        <taxon>Paralvinella</taxon>
    </lineage>
</organism>
<evidence type="ECO:0000256" key="10">
    <source>
        <dbReference type="ARBA" id="ARBA00023310"/>
    </source>
</evidence>
<keyword evidence="5 12" id="KW-0812">Transmembrane</keyword>
<protein>
    <recommendedName>
        <fullName evidence="11">ATP synthase subunit a</fullName>
    </recommendedName>
</protein>
<dbReference type="Gene3D" id="1.20.120.220">
    <property type="entry name" value="ATP synthase, F0 complex, subunit A"/>
    <property type="match status" value="1"/>
</dbReference>